<protein>
    <recommendedName>
        <fullName evidence="3">OTU domain-containing protein</fullName>
    </recommendedName>
</protein>
<proteinExistence type="predicted"/>
<evidence type="ECO:0000313" key="2">
    <source>
        <dbReference type="Proteomes" id="UP000286134"/>
    </source>
</evidence>
<gene>
    <name evidence="1" type="ORF">OnM2_020097</name>
</gene>
<dbReference type="STRING" id="212602.A0A420I3E4"/>
<dbReference type="OrthoDB" id="2374971at2759"/>
<reference evidence="1 2" key="1">
    <citation type="journal article" date="2018" name="BMC Genomics">
        <title>Comparative genome analyses reveal sequence features reflecting distinct modes of host-adaptation between dicot and monocot powdery mildew.</title>
        <authorList>
            <person name="Wu Y."/>
            <person name="Ma X."/>
            <person name="Pan Z."/>
            <person name="Kale S.D."/>
            <person name="Song Y."/>
            <person name="King H."/>
            <person name="Zhang Q."/>
            <person name="Presley C."/>
            <person name="Deng X."/>
            <person name="Wei C.I."/>
            <person name="Xiao S."/>
        </authorList>
    </citation>
    <scope>NUCLEOTIDE SEQUENCE [LARGE SCALE GENOMIC DNA]</scope>
    <source>
        <strain evidence="1">UMSG2</strain>
    </source>
</reference>
<evidence type="ECO:0000313" key="1">
    <source>
        <dbReference type="EMBL" id="RKF64239.1"/>
    </source>
</evidence>
<name>A0A420I3E4_9PEZI</name>
<dbReference type="CDD" id="cd22744">
    <property type="entry name" value="OTU"/>
    <property type="match status" value="1"/>
</dbReference>
<dbReference type="Gene3D" id="3.90.70.80">
    <property type="match status" value="1"/>
</dbReference>
<comment type="caution">
    <text evidence="1">The sequence shown here is derived from an EMBL/GenBank/DDBJ whole genome shotgun (WGS) entry which is preliminary data.</text>
</comment>
<feature type="non-terminal residue" evidence="1">
    <location>
        <position position="251"/>
    </location>
</feature>
<keyword evidence="2" id="KW-1185">Reference proteome</keyword>
<evidence type="ECO:0008006" key="3">
    <source>
        <dbReference type="Google" id="ProtNLM"/>
    </source>
</evidence>
<accession>A0A420I3E4</accession>
<dbReference type="Proteomes" id="UP000286134">
    <property type="component" value="Unassembled WGS sequence"/>
</dbReference>
<dbReference type="EMBL" id="MCFK01002022">
    <property type="protein sequence ID" value="RKF64239.1"/>
    <property type="molecule type" value="Genomic_DNA"/>
</dbReference>
<sequence length="251" mass="28704">MGIPCMHMLQELINKNGMLTADDFHEQWHLLWKAKPESSVSDQNLDNDIKMQWEVISKRVQSLPIAGKTEIIAQVTQLLNGQSKLVNLKPPAINLETRGRPIGARNKPKNTTMRDPSEFEYIDTKRRKCGNCGEVPYAQQLPQILIPFIISVKDVSGDGNCGYQALAICMGRPEDDWKHIRQELFNEITSRFEFYNRQSQEHFGNLQEILDHLVTEESPVGKSYWMRMPQLGDGIANAYQRPVHFYSSTGS</sequence>
<dbReference type="AlphaFoldDB" id="A0A420I3E4"/>
<organism evidence="1 2">
    <name type="scientific">Erysiphe neolycopersici</name>
    <dbReference type="NCBI Taxonomy" id="212602"/>
    <lineage>
        <taxon>Eukaryota</taxon>
        <taxon>Fungi</taxon>
        <taxon>Dikarya</taxon>
        <taxon>Ascomycota</taxon>
        <taxon>Pezizomycotina</taxon>
        <taxon>Leotiomycetes</taxon>
        <taxon>Erysiphales</taxon>
        <taxon>Erysiphaceae</taxon>
        <taxon>Erysiphe</taxon>
    </lineage>
</organism>